<organism evidence="2 3">
    <name type="scientific">Kolteria novifilia</name>
    <dbReference type="NCBI Taxonomy" id="2527975"/>
    <lineage>
        <taxon>Bacteria</taxon>
        <taxon>Pseudomonadati</taxon>
        <taxon>Planctomycetota</taxon>
        <taxon>Planctomycetia</taxon>
        <taxon>Kolteriales</taxon>
        <taxon>Kolteriaceae</taxon>
        <taxon>Kolteria</taxon>
    </lineage>
</organism>
<dbReference type="KEGG" id="knv:Pan216_32600"/>
<accession>A0A518B5Y9</accession>
<dbReference type="RefSeq" id="WP_419193683.1">
    <property type="nucleotide sequence ID" value="NZ_CP036279.1"/>
</dbReference>
<dbReference type="GO" id="GO:0016787">
    <property type="term" value="F:hydrolase activity"/>
    <property type="evidence" value="ECO:0007669"/>
    <property type="project" value="UniProtKB-KW"/>
</dbReference>
<protein>
    <submittedName>
        <fullName evidence="2">tRNA(Glu)-specific nuclease WapA</fullName>
        <ecNumber evidence="2">3.1.-.-</ecNumber>
    </submittedName>
</protein>
<dbReference type="InterPro" id="IPR015919">
    <property type="entry name" value="Cadherin-like_sf"/>
</dbReference>
<dbReference type="Proteomes" id="UP000317093">
    <property type="component" value="Chromosome"/>
</dbReference>
<keyword evidence="2" id="KW-0378">Hydrolase</keyword>
<dbReference type="EMBL" id="CP036279">
    <property type="protein sequence ID" value="QDU62393.1"/>
    <property type="molecule type" value="Genomic_DNA"/>
</dbReference>
<gene>
    <name evidence="2" type="primary">wapA_7</name>
    <name evidence="2" type="ORF">Pan216_32600</name>
</gene>
<dbReference type="GO" id="GO:0005509">
    <property type="term" value="F:calcium ion binding"/>
    <property type="evidence" value="ECO:0007669"/>
    <property type="project" value="InterPro"/>
</dbReference>
<dbReference type="Pfam" id="PF05593">
    <property type="entry name" value="RHS_repeat"/>
    <property type="match status" value="4"/>
</dbReference>
<dbReference type="InterPro" id="IPR013783">
    <property type="entry name" value="Ig-like_fold"/>
</dbReference>
<dbReference type="Pfam" id="PF05345">
    <property type="entry name" value="He_PIG"/>
    <property type="match status" value="5"/>
</dbReference>
<keyword evidence="1" id="KW-1133">Transmembrane helix</keyword>
<dbReference type="EC" id="3.1.-.-" evidence="2"/>
<dbReference type="InterPro" id="IPR006530">
    <property type="entry name" value="YD"/>
</dbReference>
<sequence length="2623" mass="286928">MVIDADTGLFTWTPEQGGLFTIVVQADDGRGAIGTQEIILAVLDNAPPKITSTPDPSVDLGNIFPYQITTEDPNVGDTITLSLLDALNGVSIDGSGLLTWTPTEAGVFTFTLVATDSVGDTARQDVRLQVIDPANNRLPELASPRDKAQVEREFAHQFPRYDIDGDTLTYTLISGPDGMALSSSGLLSWTPDVTMIPASPHSYTVRADDGRGGVKDGQFTVSVVHQLENKSPVFLSDANTEARLNGTYRYEPQVVDPDGDSLSFRFDQAPLGMYFANEAEGIIQWSPWSSNQIGDHQVILVATDAYGAETRQEFTVSVVGTNRPPLVDEDAQTYAILNELYEYQIKASDPDGDSLTLTLDQASIDRGMSIDVAGLVTWTPTQAGIFDVSISIVDAFGTGYVYDYEIEVSDNVLGPEFTSLPNLYAVTGEHYVYDVSVFDIEDDRENIVLSLEVSPSGATFDPETGHLEWFAPSTVPEQGQLFGFAISAIDEDGTGLTATQSFTVLVERGSDPPIVTPESMAEAEAEIGAGARYTYDIEAYDPDNTKLTYELLSGPDGLTVDSKGRVRWQTGVGDIGTHDVSILITDGSRTSYKHDFTITVTADVVPPEVTLEFSGDPAVVGSELAIRVFANDTVGYGTVTLTVNGVPIALDGYAIGRITFDQPGDVVVTATATDPAGNTGMANVTLSVIDTAVDGAPEVAIALPEDVEVIGEATDILGRVIDTDLVSYTFEIARLGSDNFVELASGTDPISFGVLGRIDPTTLPNGPHVIRLTAEDAEGNVSSTERLVSIDTDLKFGNFGLTFVDLEIPNGDMPIVITRSYDTLDADELGDFGYGWTVDIANTDVEIGLVSNGLGLNSNFPAFHEGSRVTITLPDGSTESFTFRPQTRGEISGVSPTYDPYFRPDAGVTSQLIVPKVPLRRITGTDEYVSLGTGVSYNPQDPGISSPTQEGGTFILRTKTGLEYLIDAKTGELTSMTNLQGDTLTFGHDYIATDSGRRVSYVRDAQGRITEITDPRGNKIRYTYDPDTGDLLTVTDRVGNKTTFVYDEERPHYLTKIIDPRGVESIAVDYSTDTGDGPDITDAEGNNVETYYDSDNRQEFIVDALGNTTTITYDERGNPIREVDPTGVITLRTYDEDDNLLTETLVVGLVDSAANGENDDITTEYSYDANGNRRTTEDARGNVTRTNYNQFSQPTTTIDPFGNVTKVTYDGKGLPTEVDNPLGANTTYGYDDDGNLETVTSEDGVLLVRNTYNDFDELTEAVPANGPTNYFDYDANGNQVARWHFIGEGADRVQVLDVTRYDANDRVESTFRAILPLGSYIEQGIANTEVPGDFILSSQSVTYTFTGQVDTTTDENGLETKTIYDLRGQAIEVRRESLDENGNTVWLVTQTVYDEAGRVIMTTDPFVEGAGETIWATETTYDAAGRRRESIRRKDVDIVLVGTEPDLSTEVVSNGTEVWRTRTDYDDSGRTTVSVDQYDLETHYTYNQFGETVETRTQSLDETGTVVWLVSRTVYDSYGRASFRTDQYKEDDGQPIYGTETLFDDFGRPYRTIRREGVVVDLADGETTLTDAGTELWKTRTTYNDIGQVAKSQSGDGQITDYEYDDIGRRVATNHPATIVDGELVRHRTETVYNTIGQVEQEITGIRLVYDADTGEYVEDRADARTTTFVYDERGNVIETIFTDGTSTKSTFDDLGRKLTETNQEDQTRSFVYDALGRLGSVVLPAIYDPGADVNTTADDVLVNPRYDYGYDERGNQTSIRDAEDRETTFTYDERGNQLTRTLPDGLTESFEYDDRGRMTLHVSFEGVVKTYGYDAQGMLEQESYYDDLAQYADGTGTPTETVTHQYDAFGREIDVTRRAADDSILRSETWDYDAQGRLVQHASPEGIIGYGYDDLGRKTSTYTVDPADTTNTTYEVRYSYDELGRLKTVETIERNDTVLATPEVTEYDYDLLGNLDEMTGPNGVIEDYEYDQLNRLEALTHYAPDATPDDLSDNEKLAEFTYVLRNDGRREGSSETFYHEDGTQTTVQYVWTFDELNRLTQERIDSSDDSLDRTVDYVFDLVGNRLRKAVDLGNDGTIEELIWSTYDENDRLLTEIADLDGDGLPDPAVDRETTYGYTGTQQTGKTVAEAGVTTSSVTFTYDLMGRMSKVETTSYTDGSASTIETVDYEYDAMGIRVAAVTRTDDGADGSIETTVRTEYLTDHRDMSGYAQTLRETTSDVDSGETLKVVEYTRGHDEITQTTFTYTGGVPDAGETLVFGHDGKGSVRVLTDLAGAIASVAGIEQVFVYDAYGNLLNLAASQAATSLLYNGEYFDGQIGQQYLRARWYDPNTGRFNRLDPFFGNLQDPQSLHKYLYTHADPVNVFDPTGRFGLGGFVATVAIGGAIGASLRAGFAWYSGADSSTIWNEAQIGFALGGLSAAAGFGAGLIGTSYWWTLASNAFLGGIEGAFEEWLVLGDIEDIAFGAAKGALFAGILSSIGFWVGSYFGIPQGLSRAKFDEASSLIRSRVGEASGDIVVQGSRVTRKATPKSDIDFGIRVSKDKFDELLEASFGTPTPGSAAERTMSHAIRTGKIQSGEARLIPGGPRLRQLRKELEQLLDIDVDISVVLRRGPFDGGPTIRVR</sequence>
<dbReference type="InterPro" id="IPR031325">
    <property type="entry name" value="RHS_repeat"/>
</dbReference>
<keyword evidence="1" id="KW-0812">Transmembrane</keyword>
<dbReference type="GO" id="GO:0016020">
    <property type="term" value="C:membrane"/>
    <property type="evidence" value="ECO:0007669"/>
    <property type="project" value="InterPro"/>
</dbReference>
<keyword evidence="3" id="KW-1185">Reference proteome</keyword>
<keyword evidence="1" id="KW-0472">Membrane</keyword>
<feature type="transmembrane region" description="Helical" evidence="1">
    <location>
        <begin position="2411"/>
        <end position="2435"/>
    </location>
</feature>
<name>A0A518B5Y9_9BACT</name>
<dbReference type="PANTHER" id="PTHR32305">
    <property type="match status" value="1"/>
</dbReference>
<dbReference type="NCBIfam" id="TIGR01643">
    <property type="entry name" value="YD_repeat_2x"/>
    <property type="match status" value="6"/>
</dbReference>
<evidence type="ECO:0000313" key="3">
    <source>
        <dbReference type="Proteomes" id="UP000317093"/>
    </source>
</evidence>
<evidence type="ECO:0000256" key="1">
    <source>
        <dbReference type="SAM" id="Phobius"/>
    </source>
</evidence>
<dbReference type="Gene3D" id="2.180.10.10">
    <property type="entry name" value="RHS repeat-associated core"/>
    <property type="match status" value="4"/>
</dbReference>
<dbReference type="NCBIfam" id="TIGR03696">
    <property type="entry name" value="Rhs_assc_core"/>
    <property type="match status" value="1"/>
</dbReference>
<dbReference type="InterPro" id="IPR050708">
    <property type="entry name" value="T6SS_VgrG/RHS"/>
</dbReference>
<dbReference type="Gene3D" id="2.60.40.10">
    <property type="entry name" value="Immunoglobulins"/>
    <property type="match status" value="6"/>
</dbReference>
<dbReference type="InterPro" id="IPR022385">
    <property type="entry name" value="Rhs_assc_core"/>
</dbReference>
<evidence type="ECO:0000313" key="2">
    <source>
        <dbReference type="EMBL" id="QDU62393.1"/>
    </source>
</evidence>
<dbReference type="SUPFAM" id="SSF49313">
    <property type="entry name" value="Cadherin-like"/>
    <property type="match status" value="6"/>
</dbReference>
<feature type="transmembrane region" description="Helical" evidence="1">
    <location>
        <begin position="2371"/>
        <end position="2390"/>
    </location>
</feature>
<feature type="transmembrane region" description="Helical" evidence="1">
    <location>
        <begin position="2470"/>
        <end position="2489"/>
    </location>
</feature>
<reference evidence="2 3" key="1">
    <citation type="submission" date="2019-02" db="EMBL/GenBank/DDBJ databases">
        <title>Deep-cultivation of Planctomycetes and their phenomic and genomic characterization uncovers novel biology.</title>
        <authorList>
            <person name="Wiegand S."/>
            <person name="Jogler M."/>
            <person name="Boedeker C."/>
            <person name="Pinto D."/>
            <person name="Vollmers J."/>
            <person name="Rivas-Marin E."/>
            <person name="Kohn T."/>
            <person name="Peeters S.H."/>
            <person name="Heuer A."/>
            <person name="Rast P."/>
            <person name="Oberbeckmann S."/>
            <person name="Bunk B."/>
            <person name="Jeske O."/>
            <person name="Meyerdierks A."/>
            <person name="Storesund J.E."/>
            <person name="Kallscheuer N."/>
            <person name="Luecker S."/>
            <person name="Lage O.M."/>
            <person name="Pohl T."/>
            <person name="Merkel B.J."/>
            <person name="Hornburger P."/>
            <person name="Mueller R.-W."/>
            <person name="Bruemmer F."/>
            <person name="Labrenz M."/>
            <person name="Spormann A.M."/>
            <person name="Op den Camp H."/>
            <person name="Overmann J."/>
            <person name="Amann R."/>
            <person name="Jetten M.S.M."/>
            <person name="Mascher T."/>
            <person name="Medema M.H."/>
            <person name="Devos D.P."/>
            <person name="Kaster A.-K."/>
            <person name="Ovreas L."/>
            <person name="Rohde M."/>
            <person name="Galperin M.Y."/>
            <person name="Jogler C."/>
        </authorList>
    </citation>
    <scope>NUCLEOTIDE SEQUENCE [LARGE SCALE GENOMIC DNA]</scope>
    <source>
        <strain evidence="2 3">Pan216</strain>
    </source>
</reference>
<dbReference type="PANTHER" id="PTHR32305:SF15">
    <property type="entry name" value="PROTEIN RHSA-RELATED"/>
    <property type="match status" value="1"/>
</dbReference>
<proteinExistence type="predicted"/>